<feature type="compositionally biased region" description="Polar residues" evidence="1">
    <location>
        <begin position="1"/>
        <end position="10"/>
    </location>
</feature>
<name>A0A0M8P4B3_9EURO</name>
<organism evidence="2 3">
    <name type="scientific">Penicillium nordicum</name>
    <dbReference type="NCBI Taxonomy" id="229535"/>
    <lineage>
        <taxon>Eukaryota</taxon>
        <taxon>Fungi</taxon>
        <taxon>Dikarya</taxon>
        <taxon>Ascomycota</taxon>
        <taxon>Pezizomycotina</taxon>
        <taxon>Eurotiomycetes</taxon>
        <taxon>Eurotiomycetidae</taxon>
        <taxon>Eurotiales</taxon>
        <taxon>Aspergillaceae</taxon>
        <taxon>Penicillium</taxon>
    </lineage>
</organism>
<accession>A0A0M8P4B3</accession>
<proteinExistence type="predicted"/>
<gene>
    <name evidence="2" type="ORF">ACN38_g3940</name>
</gene>
<evidence type="ECO:0000256" key="1">
    <source>
        <dbReference type="SAM" id="MobiDB-lite"/>
    </source>
</evidence>
<dbReference type="Proteomes" id="UP000037696">
    <property type="component" value="Unassembled WGS sequence"/>
</dbReference>
<feature type="region of interest" description="Disordered" evidence="1">
    <location>
        <begin position="1"/>
        <end position="46"/>
    </location>
</feature>
<evidence type="ECO:0000313" key="3">
    <source>
        <dbReference type="Proteomes" id="UP000037696"/>
    </source>
</evidence>
<protein>
    <submittedName>
        <fullName evidence="2">Uncharacterized protein</fullName>
    </submittedName>
</protein>
<comment type="caution">
    <text evidence="2">The sequence shown here is derived from an EMBL/GenBank/DDBJ whole genome shotgun (WGS) entry which is preliminary data.</text>
</comment>
<dbReference type="AlphaFoldDB" id="A0A0M8P4B3"/>
<reference evidence="2 3" key="1">
    <citation type="submission" date="2015-08" db="EMBL/GenBank/DDBJ databases">
        <title>Genome sequencing of Penicillium nordicum.</title>
        <authorList>
            <person name="Nguyen H.D."/>
            <person name="Seifert K.A."/>
        </authorList>
    </citation>
    <scope>NUCLEOTIDE SEQUENCE [LARGE SCALE GENOMIC DNA]</scope>
    <source>
        <strain evidence="2 3">DAOMC 185683</strain>
    </source>
</reference>
<keyword evidence="3" id="KW-1185">Reference proteome</keyword>
<dbReference type="EMBL" id="LHQQ01000048">
    <property type="protein sequence ID" value="KOS45156.1"/>
    <property type="molecule type" value="Genomic_DNA"/>
</dbReference>
<evidence type="ECO:0000313" key="2">
    <source>
        <dbReference type="EMBL" id="KOS45156.1"/>
    </source>
</evidence>
<sequence>MMLSSLSPQPSRRELRSSAAHLHLDNSPPMRHSPHGPSSSPTAWAMSNMASQPIPACVSPMNNVTTAALAAWAGTGTVPQTRGLAHIRSTTAAPRSGT</sequence>